<gene>
    <name evidence="1" type="ORF">D3P04_14050</name>
</gene>
<dbReference type="InterPro" id="IPR010282">
    <property type="entry name" value="Uncharacterised_HutD/Ves"/>
</dbReference>
<keyword evidence="2" id="KW-1185">Reference proteome</keyword>
<dbReference type="PANTHER" id="PTHR37943:SF1">
    <property type="entry name" value="PROTEIN VES"/>
    <property type="match status" value="1"/>
</dbReference>
<protein>
    <submittedName>
        <fullName evidence="1">HutD family protein</fullName>
    </submittedName>
</protein>
<evidence type="ECO:0000313" key="1">
    <source>
        <dbReference type="EMBL" id="RJE84126.1"/>
    </source>
</evidence>
<evidence type="ECO:0000313" key="2">
    <source>
        <dbReference type="Proteomes" id="UP000284202"/>
    </source>
</evidence>
<dbReference type="Gene3D" id="2.60.120.10">
    <property type="entry name" value="Jelly Rolls"/>
    <property type="match status" value="1"/>
</dbReference>
<dbReference type="Pfam" id="PF05962">
    <property type="entry name" value="HutD"/>
    <property type="match status" value="1"/>
</dbReference>
<dbReference type="PANTHER" id="PTHR37943">
    <property type="entry name" value="PROTEIN VES"/>
    <property type="match status" value="1"/>
</dbReference>
<dbReference type="RefSeq" id="WP_119749948.1">
    <property type="nucleotide sequence ID" value="NZ_QZCG01000009.1"/>
</dbReference>
<name>A0A418ST26_9RHOB</name>
<accession>A0A418ST26</accession>
<dbReference type="InterPro" id="IPR014710">
    <property type="entry name" value="RmlC-like_jellyroll"/>
</dbReference>
<dbReference type="Proteomes" id="UP000284202">
    <property type="component" value="Unassembled WGS sequence"/>
</dbReference>
<dbReference type="SUPFAM" id="SSF51182">
    <property type="entry name" value="RmlC-like cupins"/>
    <property type="match status" value="1"/>
</dbReference>
<dbReference type="CDD" id="cd20293">
    <property type="entry name" value="cupin_HutD_N"/>
    <property type="match status" value="1"/>
</dbReference>
<dbReference type="InterPro" id="IPR011051">
    <property type="entry name" value="RmlC_Cupin_sf"/>
</dbReference>
<proteinExistence type="predicted"/>
<dbReference type="AlphaFoldDB" id="A0A418ST26"/>
<dbReference type="EMBL" id="QZCG01000009">
    <property type="protein sequence ID" value="RJE84126.1"/>
    <property type="molecule type" value="Genomic_DNA"/>
</dbReference>
<sequence>MRGVYPLSGRKFHQWKNGQGETAEILVLPVDAGFDGFDWRISTAIVACDGPFSTFPGVDRMLTVIEGGPIWLTVAGQEYRIDSTSPPLSFPGDTACEARLEGKAVLNFNVMLRRPFRAKMIRGPLEPVQVAARARLALLLENRAGLSRLDLVDLDRADPDLAVALSEGMAISVVIFD</sequence>
<organism evidence="1 2">
    <name type="scientific">Paracoccus onubensis</name>
    <dbReference type="NCBI Taxonomy" id="1675788"/>
    <lineage>
        <taxon>Bacteria</taxon>
        <taxon>Pseudomonadati</taxon>
        <taxon>Pseudomonadota</taxon>
        <taxon>Alphaproteobacteria</taxon>
        <taxon>Rhodobacterales</taxon>
        <taxon>Paracoccaceae</taxon>
        <taxon>Paracoccus</taxon>
    </lineage>
</organism>
<dbReference type="OrthoDB" id="9800082at2"/>
<comment type="caution">
    <text evidence="1">The sequence shown here is derived from an EMBL/GenBank/DDBJ whole genome shotgun (WGS) entry which is preliminary data.</text>
</comment>
<reference evidence="2" key="1">
    <citation type="submission" date="2018-09" db="EMBL/GenBank/DDBJ databases">
        <title>Acidovorax cavernicola nov. sp. isolated from Gruta de las Maravillas (Aracena, Spain).</title>
        <authorList>
            <person name="Jurado V."/>
            <person name="Gutierrez-Patricio S."/>
            <person name="Gonzalez-Pimentel J.L."/>
            <person name="Miller A.Z."/>
            <person name="Laiz L."/>
            <person name="Saiz-Jimenez C."/>
        </authorList>
    </citation>
    <scope>NUCLEOTIDE SEQUENCE [LARGE SCALE GENOMIC DNA]</scope>
    <source>
        <strain evidence="2">1011MAR3C25</strain>
    </source>
</reference>